<feature type="compositionally biased region" description="Polar residues" evidence="1">
    <location>
        <begin position="208"/>
        <end position="219"/>
    </location>
</feature>
<name>A0A6A5X1J0_9PLEO</name>
<accession>A0A6A5X1J0</accession>
<feature type="region of interest" description="Disordered" evidence="1">
    <location>
        <begin position="328"/>
        <end position="347"/>
    </location>
</feature>
<dbReference type="Proteomes" id="UP000799779">
    <property type="component" value="Unassembled WGS sequence"/>
</dbReference>
<reference evidence="2" key="1">
    <citation type="journal article" date="2020" name="Stud. Mycol.">
        <title>101 Dothideomycetes genomes: a test case for predicting lifestyles and emergence of pathogens.</title>
        <authorList>
            <person name="Haridas S."/>
            <person name="Albert R."/>
            <person name="Binder M."/>
            <person name="Bloem J."/>
            <person name="Labutti K."/>
            <person name="Salamov A."/>
            <person name="Andreopoulos B."/>
            <person name="Baker S."/>
            <person name="Barry K."/>
            <person name="Bills G."/>
            <person name="Bluhm B."/>
            <person name="Cannon C."/>
            <person name="Castanera R."/>
            <person name="Culley D."/>
            <person name="Daum C."/>
            <person name="Ezra D."/>
            <person name="Gonzalez J."/>
            <person name="Henrissat B."/>
            <person name="Kuo A."/>
            <person name="Liang C."/>
            <person name="Lipzen A."/>
            <person name="Lutzoni F."/>
            <person name="Magnuson J."/>
            <person name="Mondo S."/>
            <person name="Nolan M."/>
            <person name="Ohm R."/>
            <person name="Pangilinan J."/>
            <person name="Park H.-J."/>
            <person name="Ramirez L."/>
            <person name="Alfaro M."/>
            <person name="Sun H."/>
            <person name="Tritt A."/>
            <person name="Yoshinaga Y."/>
            <person name="Zwiers L.-H."/>
            <person name="Turgeon B."/>
            <person name="Goodwin S."/>
            <person name="Spatafora J."/>
            <person name="Crous P."/>
            <person name="Grigoriev I."/>
        </authorList>
    </citation>
    <scope>NUCLEOTIDE SEQUENCE</scope>
    <source>
        <strain evidence="2">CBS 123094</strain>
    </source>
</reference>
<proteinExistence type="predicted"/>
<evidence type="ECO:0000313" key="2">
    <source>
        <dbReference type="EMBL" id="KAF2006901.1"/>
    </source>
</evidence>
<evidence type="ECO:0000313" key="3">
    <source>
        <dbReference type="Proteomes" id="UP000799779"/>
    </source>
</evidence>
<organism evidence="2 3">
    <name type="scientific">Amniculicola lignicola CBS 123094</name>
    <dbReference type="NCBI Taxonomy" id="1392246"/>
    <lineage>
        <taxon>Eukaryota</taxon>
        <taxon>Fungi</taxon>
        <taxon>Dikarya</taxon>
        <taxon>Ascomycota</taxon>
        <taxon>Pezizomycotina</taxon>
        <taxon>Dothideomycetes</taxon>
        <taxon>Pleosporomycetidae</taxon>
        <taxon>Pleosporales</taxon>
        <taxon>Amniculicolaceae</taxon>
        <taxon>Amniculicola</taxon>
    </lineage>
</organism>
<sequence length="741" mass="80459">MSGLEVIGAVAAVVSAFHGGAELVAHIKKKHRRRSSKGQTQKDFEEKQLQDSLETGETEVGKRYTSDIKELGQLMRVGDAIARDRLLHIAIVMQAEIIKSLQIAVKYDNAILNLKILHEASILNRQDSLTTLTELKQRILITRPVPRTLQGAPEGQADMTQLNASVQSFQKAPLTPVPDSYIPSAVTIPAQTDTKESKSGLARYFSMKRNNSQSPTSSMPRPASDADSINFSPALNYLIQENGNRGSIMKDIDDIISAYQGLHTENDKRDTWAILNGGSYGGNSQRNTMALNREAIQMLRNLPATPEEAHGNSEYPAMHKNAFSPQSYNQYNPYFPRPQEPSGDARFSISSSVYSDAVPPSLYSQDSNDSHPHSRNHSRSSSTASPILPYAALQRPRTPPILPYAAAQRPQTPPTAPYVTPQRSQTPPTAPLALSQRPRTPAKDDRSPLNAGRTVIHFVPGHSSSSSLSSFSSANTNKPLPNPSQSSSTSMGAHNAFAPIPTNALPPPPPPPPPPPILTQFPTYASSSTSSSNPSLGIRTATIAGPSPTASEVMMSGRPCKSNNYWGFCKGAWAIREELKRGLGVSTRPDGMYNTHQIWQCKHCHFEGKTFTAITPGKKKKETVVDPNVHTSAVGIRYRWIFLAKSHVKKASMSSSNRGATAQVSKNSGNNGDCNFGCVICSVEGNVTGIYGNVETLMNHVFLEHARGMGEGVARKARCVVGRVAGPEEDWDLNIPETGML</sequence>
<feature type="region of interest" description="Disordered" evidence="1">
    <location>
        <begin position="404"/>
        <end position="539"/>
    </location>
</feature>
<feature type="compositionally biased region" description="Low complexity" evidence="1">
    <location>
        <begin position="526"/>
        <end position="535"/>
    </location>
</feature>
<feature type="compositionally biased region" description="Pro residues" evidence="1">
    <location>
        <begin position="504"/>
        <end position="517"/>
    </location>
</feature>
<evidence type="ECO:0000256" key="1">
    <source>
        <dbReference type="SAM" id="MobiDB-lite"/>
    </source>
</evidence>
<gene>
    <name evidence="2" type="ORF">P154DRAFT_569597</name>
</gene>
<feature type="compositionally biased region" description="Low complexity" evidence="1">
    <location>
        <begin position="463"/>
        <end position="473"/>
    </location>
</feature>
<feature type="region of interest" description="Disordered" evidence="1">
    <location>
        <begin position="358"/>
        <end position="387"/>
    </location>
</feature>
<dbReference type="AlphaFoldDB" id="A0A6A5X1J0"/>
<protein>
    <submittedName>
        <fullName evidence="2">Uncharacterized protein</fullName>
    </submittedName>
</protein>
<feature type="compositionally biased region" description="Polar residues" evidence="1">
    <location>
        <begin position="474"/>
        <end position="492"/>
    </location>
</feature>
<keyword evidence="3" id="KW-1185">Reference proteome</keyword>
<feature type="region of interest" description="Disordered" evidence="1">
    <location>
        <begin position="208"/>
        <end position="227"/>
    </location>
</feature>
<dbReference type="OrthoDB" id="25896at2759"/>
<dbReference type="EMBL" id="ML977558">
    <property type="protein sequence ID" value="KAF2006901.1"/>
    <property type="molecule type" value="Genomic_DNA"/>
</dbReference>